<reference evidence="6 7" key="1">
    <citation type="submission" date="2021-11" db="EMBL/GenBank/DDBJ databases">
        <title>Black yeast isolated from Biological Soil Crust.</title>
        <authorList>
            <person name="Kurbessoian T."/>
        </authorList>
    </citation>
    <scope>NUCLEOTIDE SEQUENCE [LARGE SCALE GENOMIC DNA]</scope>
    <source>
        <strain evidence="6 7">CCFEE 5522</strain>
    </source>
</reference>
<keyword evidence="3" id="KW-0677">Repeat</keyword>
<evidence type="ECO:0000256" key="2">
    <source>
        <dbReference type="ARBA" id="ARBA00022574"/>
    </source>
</evidence>
<comment type="subcellular location">
    <subcellularLocation>
        <location evidence="1">Vacuole membrane</location>
        <topology evidence="1">Peripheral membrane protein</topology>
    </subcellularLocation>
</comment>
<dbReference type="InterPro" id="IPR001680">
    <property type="entry name" value="WD40_rpt"/>
</dbReference>
<evidence type="ECO:0000256" key="4">
    <source>
        <dbReference type="ARBA" id="ARBA00025740"/>
    </source>
</evidence>
<dbReference type="Pfam" id="PF21032">
    <property type="entry name" value="PROPPIN"/>
    <property type="match status" value="1"/>
</dbReference>
<evidence type="ECO:0000313" key="7">
    <source>
        <dbReference type="Proteomes" id="UP001324427"/>
    </source>
</evidence>
<feature type="region of interest" description="Disordered" evidence="5">
    <location>
        <begin position="296"/>
        <end position="356"/>
    </location>
</feature>
<dbReference type="AlphaFoldDB" id="A0AAV9JBL1"/>
<gene>
    <name evidence="6" type="ORF">LTR36_006715</name>
</gene>
<keyword evidence="7" id="KW-1185">Reference proteome</keyword>
<feature type="compositionally biased region" description="Low complexity" evidence="5">
    <location>
        <begin position="341"/>
        <end position="352"/>
    </location>
</feature>
<evidence type="ECO:0000256" key="5">
    <source>
        <dbReference type="SAM" id="MobiDB-lite"/>
    </source>
</evidence>
<dbReference type="Gene3D" id="2.130.10.10">
    <property type="entry name" value="YVTN repeat-like/Quinoprotein amine dehydrogenase"/>
    <property type="match status" value="1"/>
</dbReference>
<name>A0AAV9JBL1_9PEZI</name>
<organism evidence="6 7">
    <name type="scientific">Oleoguttula mirabilis</name>
    <dbReference type="NCBI Taxonomy" id="1507867"/>
    <lineage>
        <taxon>Eukaryota</taxon>
        <taxon>Fungi</taxon>
        <taxon>Dikarya</taxon>
        <taxon>Ascomycota</taxon>
        <taxon>Pezizomycotina</taxon>
        <taxon>Dothideomycetes</taxon>
        <taxon>Dothideomycetidae</taxon>
        <taxon>Mycosphaerellales</taxon>
        <taxon>Teratosphaeriaceae</taxon>
        <taxon>Oleoguttula</taxon>
    </lineage>
</organism>
<feature type="region of interest" description="Disordered" evidence="5">
    <location>
        <begin position="129"/>
        <end position="154"/>
    </location>
</feature>
<proteinExistence type="inferred from homology"/>
<dbReference type="InterPro" id="IPR015943">
    <property type="entry name" value="WD40/YVTN_repeat-like_dom_sf"/>
</dbReference>
<dbReference type="Proteomes" id="UP001324427">
    <property type="component" value="Unassembled WGS sequence"/>
</dbReference>
<dbReference type="InterPro" id="IPR036322">
    <property type="entry name" value="WD40_repeat_dom_sf"/>
</dbReference>
<evidence type="ECO:0000256" key="3">
    <source>
        <dbReference type="ARBA" id="ARBA00022737"/>
    </source>
</evidence>
<evidence type="ECO:0000313" key="6">
    <source>
        <dbReference type="EMBL" id="KAK4542463.1"/>
    </source>
</evidence>
<comment type="similarity">
    <text evidence="4">Belongs to the WD repeat PROPPIN family.</text>
</comment>
<comment type="caution">
    <text evidence="6">The sequence shown here is derived from an EMBL/GenBank/DDBJ whole genome shotgun (WGS) entry which is preliminary data.</text>
</comment>
<evidence type="ECO:0000256" key="1">
    <source>
        <dbReference type="ARBA" id="ARBA00004148"/>
    </source>
</evidence>
<dbReference type="EMBL" id="JAVFHQ010000041">
    <property type="protein sequence ID" value="KAK4542463.1"/>
    <property type="molecule type" value="Genomic_DNA"/>
</dbReference>
<sequence length="522" mass="55538">MNTRNAIQPSNQPAVLSVAFSATRNRFITGLSDGFRCFRTDNCFTTYQPTLPSEGGIAIAAALDDRYQAYVGGGRAPAGKDGAVIFWDALLGKALNRFDFHEAVLGVRLSGRYMVVLLKERAIGFEHQELERPSLPTPPPDAADDDGSPETDAEVLRGPNLVKALYPTSPNTYALGSLKGDLLVLPAQTPGQVQLIPLHAGSKRVLRAHNSPLRCLALSDDGTLLATASEQGTLLRIFNTRTTDELAEFRRGVDHAIIYSLAFSPGNRWLACTSDKGTLHIFDLRPPDPATIAAEQDRLAKERQQQHRRSQSYATHRLSGGTAYENASSLSGGGGGGGNVSLGRSSPASATGTGAGTGYQGSVQEYYGLRPVPTSASPPTAGVGISAMAAFKASPWAPKVLKDVRSIASAPFYTGEDGPYWQGGAGHSWTTTPSGGRKRVRNAAATLPNDPSGRPPKGVLAFKPTGNAKDDDGGDDDGAVVYVVGGGRDARWEQFALLPTEGRGWVLVNEGFRKYLTRQFVD</sequence>
<evidence type="ECO:0008006" key="8">
    <source>
        <dbReference type="Google" id="ProtNLM"/>
    </source>
</evidence>
<dbReference type="GO" id="GO:0005774">
    <property type="term" value="C:vacuolar membrane"/>
    <property type="evidence" value="ECO:0007669"/>
    <property type="project" value="UniProtKB-SubCell"/>
</dbReference>
<protein>
    <recommendedName>
        <fullName evidence="8">WD40 repeat-like protein</fullName>
    </recommendedName>
</protein>
<dbReference type="SMART" id="SM00320">
    <property type="entry name" value="WD40"/>
    <property type="match status" value="3"/>
</dbReference>
<keyword evidence="2" id="KW-0853">WD repeat</keyword>
<dbReference type="InterPro" id="IPR048720">
    <property type="entry name" value="PROPPIN"/>
</dbReference>
<accession>A0AAV9JBL1</accession>
<dbReference type="SUPFAM" id="SSF50978">
    <property type="entry name" value="WD40 repeat-like"/>
    <property type="match status" value="1"/>
</dbReference>
<feature type="compositionally biased region" description="Acidic residues" evidence="5">
    <location>
        <begin position="142"/>
        <end position="153"/>
    </location>
</feature>
<feature type="compositionally biased region" description="Basic and acidic residues" evidence="5">
    <location>
        <begin position="296"/>
        <end position="305"/>
    </location>
</feature>
<dbReference type="PANTHER" id="PTHR11227">
    <property type="entry name" value="WD-REPEAT PROTEIN INTERACTING WITH PHOSPHOINOSIDES WIPI -RELATED"/>
    <property type="match status" value="1"/>
</dbReference>
<feature type="compositionally biased region" description="Gly residues" evidence="5">
    <location>
        <begin position="331"/>
        <end position="340"/>
    </location>
</feature>